<keyword evidence="1" id="KW-0472">Membrane</keyword>
<sequence>MRAPVPVPRAARMGLATAVASRSVLAASAAWLVVLAAVYAADAGPPLPALASTAVVLLPVAAWATAAHLAASSADLRQVLTAADGHVRVMLADALPPLAWLAGATAAGVLANAVLDPHPAPLTDRLLGLLLHLLCGAVGIALGMVLHAGRVSRGVQAAVVVAGSLASARLALLPPAGPLLSTWGAGAEPGPLAAGWAVGGPVVVTAGLLAVTLWLRRRG</sequence>
<proteinExistence type="predicted"/>
<keyword evidence="1" id="KW-1133">Transmembrane helix</keyword>
<gene>
    <name evidence="2" type="ORF">FHX36_000356</name>
</gene>
<evidence type="ECO:0000313" key="2">
    <source>
        <dbReference type="EMBL" id="MBB3674621.1"/>
    </source>
</evidence>
<comment type="caution">
    <text evidence="2">The sequence shown here is derived from an EMBL/GenBank/DDBJ whole genome shotgun (WGS) entry which is preliminary data.</text>
</comment>
<dbReference type="EMBL" id="JACIBU010000001">
    <property type="protein sequence ID" value="MBB3674621.1"/>
    <property type="molecule type" value="Genomic_DNA"/>
</dbReference>
<dbReference type="AlphaFoldDB" id="A0A839Y213"/>
<name>A0A839Y213_9ACTN</name>
<feature type="transmembrane region" description="Helical" evidence="1">
    <location>
        <begin position="98"/>
        <end position="115"/>
    </location>
</feature>
<organism evidence="2 3">
    <name type="scientific">Modestobacter versicolor</name>
    <dbReference type="NCBI Taxonomy" id="429133"/>
    <lineage>
        <taxon>Bacteria</taxon>
        <taxon>Bacillati</taxon>
        <taxon>Actinomycetota</taxon>
        <taxon>Actinomycetes</taxon>
        <taxon>Geodermatophilales</taxon>
        <taxon>Geodermatophilaceae</taxon>
        <taxon>Modestobacter</taxon>
    </lineage>
</organism>
<dbReference type="Proteomes" id="UP000580718">
    <property type="component" value="Unassembled WGS sequence"/>
</dbReference>
<feature type="transmembrane region" description="Helical" evidence="1">
    <location>
        <begin position="193"/>
        <end position="215"/>
    </location>
</feature>
<dbReference type="RefSeq" id="WP_183513455.1">
    <property type="nucleotide sequence ID" value="NZ_JACIBU010000001.1"/>
</dbReference>
<feature type="transmembrane region" description="Helical" evidence="1">
    <location>
        <begin position="155"/>
        <end position="173"/>
    </location>
</feature>
<keyword evidence="1" id="KW-0812">Transmembrane</keyword>
<feature type="transmembrane region" description="Helical" evidence="1">
    <location>
        <begin position="50"/>
        <end position="71"/>
    </location>
</feature>
<feature type="transmembrane region" description="Helical" evidence="1">
    <location>
        <begin position="127"/>
        <end position="148"/>
    </location>
</feature>
<evidence type="ECO:0000313" key="3">
    <source>
        <dbReference type="Proteomes" id="UP000580718"/>
    </source>
</evidence>
<reference evidence="2 3" key="1">
    <citation type="submission" date="2020-08" db="EMBL/GenBank/DDBJ databases">
        <title>Sequencing the genomes of 1000 actinobacteria strains.</title>
        <authorList>
            <person name="Klenk H.-P."/>
        </authorList>
    </citation>
    <scope>NUCLEOTIDE SEQUENCE [LARGE SCALE GENOMIC DNA]</scope>
    <source>
        <strain evidence="2 3">DSM 16678</strain>
    </source>
</reference>
<protein>
    <submittedName>
        <fullName evidence="2">Uncharacterized protein</fullName>
    </submittedName>
</protein>
<accession>A0A839Y213</accession>
<evidence type="ECO:0000256" key="1">
    <source>
        <dbReference type="SAM" id="Phobius"/>
    </source>
</evidence>